<dbReference type="RefSeq" id="XP_016969134.1">
    <property type="nucleotide sequence ID" value="XM_017113645.1"/>
</dbReference>
<protein>
    <submittedName>
        <fullName evidence="3">Protein D2-like</fullName>
    </submittedName>
</protein>
<dbReference type="EnsemblMetazoa" id="XM_017113645.2">
    <property type="protein sequence ID" value="XP_016969134.1"/>
    <property type="gene ID" value="LOC108037142"/>
</dbReference>
<evidence type="ECO:0000313" key="1">
    <source>
        <dbReference type="EnsemblMetazoa" id="XP_016969134.1"/>
    </source>
</evidence>
<dbReference type="OrthoDB" id="2153661at2759"/>
<dbReference type="PANTHER" id="PTHR11362:SF82">
    <property type="entry name" value="PHOSPHATIDYLETHANOLAMINE-BINDING PROTEIN 4"/>
    <property type="match status" value="1"/>
</dbReference>
<reference evidence="3" key="2">
    <citation type="submission" date="2025-04" db="UniProtKB">
        <authorList>
            <consortium name="RefSeq"/>
        </authorList>
    </citation>
    <scope>IDENTIFICATION</scope>
</reference>
<dbReference type="CDD" id="cd00866">
    <property type="entry name" value="PEBP_euk"/>
    <property type="match status" value="1"/>
</dbReference>
<dbReference type="GeneID" id="108037142"/>
<dbReference type="Pfam" id="PF01161">
    <property type="entry name" value="PBP"/>
    <property type="match status" value="1"/>
</dbReference>
<proteinExistence type="predicted"/>
<accession>A0A6P4DYH9</accession>
<dbReference type="InterPro" id="IPR035810">
    <property type="entry name" value="PEBP_euk"/>
</dbReference>
<keyword evidence="2" id="KW-1185">Reference proteome</keyword>
<gene>
    <name evidence="3" type="primary">LOC108037142</name>
    <name evidence="1" type="synonym">108037142</name>
</gene>
<dbReference type="PANTHER" id="PTHR11362">
    <property type="entry name" value="PHOSPHATIDYLETHANOLAMINE-BINDING PROTEIN"/>
    <property type="match status" value="1"/>
</dbReference>
<dbReference type="AlphaFoldDB" id="A0A6P4DYH9"/>
<dbReference type="SUPFAM" id="SSF49777">
    <property type="entry name" value="PEBP-like"/>
    <property type="match status" value="1"/>
</dbReference>
<dbReference type="InterPro" id="IPR008914">
    <property type="entry name" value="PEBP"/>
</dbReference>
<reference evidence="2" key="1">
    <citation type="journal article" date="2021" name="Elife">
        <title>Highly contiguous assemblies of 101 drosophilid genomes.</title>
        <authorList>
            <person name="Kim B.Y."/>
            <person name="Wang J.R."/>
            <person name="Miller D.E."/>
            <person name="Barmina O."/>
            <person name="Delaney E."/>
            <person name="Thompson A."/>
            <person name="Comeault A.A."/>
            <person name="Peede D."/>
            <person name="D'Agostino E.R."/>
            <person name="Pelaez J."/>
            <person name="Aguilar J.M."/>
            <person name="Haji D."/>
            <person name="Matsunaga T."/>
            <person name="Armstrong E.E."/>
            <person name="Zych M."/>
            <person name="Ogawa Y."/>
            <person name="Stamenkovic-Radak M."/>
            <person name="Jelic M."/>
            <person name="Veselinovic M.S."/>
            <person name="Tanaskovic M."/>
            <person name="Eric P."/>
            <person name="Gao J.J."/>
            <person name="Katoh T.K."/>
            <person name="Toda M.J."/>
            <person name="Watabe H."/>
            <person name="Watada M."/>
            <person name="Davis J.S."/>
            <person name="Moyle L.C."/>
            <person name="Manoli G."/>
            <person name="Bertolini E."/>
            <person name="Kostal V."/>
            <person name="Hawley R.S."/>
            <person name="Takahashi A."/>
            <person name="Jones C.D."/>
            <person name="Price D.K."/>
            <person name="Whiteman N."/>
            <person name="Kopp A."/>
            <person name="Matute D.R."/>
            <person name="Petrov D.A."/>
        </authorList>
    </citation>
    <scope>NUCLEOTIDE SEQUENCE [LARGE SCALE GENOMIC DNA]</scope>
</reference>
<organism evidence="3">
    <name type="scientific">Drosophila rhopaloa</name>
    <name type="common">Fruit fly</name>
    <dbReference type="NCBI Taxonomy" id="1041015"/>
    <lineage>
        <taxon>Eukaryota</taxon>
        <taxon>Metazoa</taxon>
        <taxon>Ecdysozoa</taxon>
        <taxon>Arthropoda</taxon>
        <taxon>Hexapoda</taxon>
        <taxon>Insecta</taxon>
        <taxon>Pterygota</taxon>
        <taxon>Neoptera</taxon>
        <taxon>Endopterygota</taxon>
        <taxon>Diptera</taxon>
        <taxon>Brachycera</taxon>
        <taxon>Muscomorpha</taxon>
        <taxon>Ephydroidea</taxon>
        <taxon>Drosophilidae</taxon>
        <taxon>Drosophila</taxon>
        <taxon>Sophophora</taxon>
    </lineage>
</organism>
<dbReference type="Proteomes" id="UP001652680">
    <property type="component" value="Unassembled WGS sequence"/>
</dbReference>
<dbReference type="Gene3D" id="3.90.280.10">
    <property type="entry name" value="PEBP-like"/>
    <property type="match status" value="1"/>
</dbReference>
<evidence type="ECO:0000313" key="2">
    <source>
        <dbReference type="Proteomes" id="UP001652680"/>
    </source>
</evidence>
<name>A0A6P4DYH9_DRORH</name>
<dbReference type="InterPro" id="IPR036610">
    <property type="entry name" value="PEBP-like_sf"/>
</dbReference>
<sequence length="193" mass="22394">MLVSCPIVSPVKKLVAELKKHHIIPKLLVCKPTEVITVLYPCDIVITPGITVVITEVVNQPIIRFKADLERFYTLMMIDLDVPPNSEWLIWLVGNIPGCDVALGQTLAAYHNRRSMEGKSIHRIVFLAYKQYLELDFDEILIPEGDNTRRTKFNCHRFARKYALGNPIAVNFYQAEWEWRWTPQFMSVEHEIE</sequence>
<reference evidence="1" key="3">
    <citation type="submission" date="2025-05" db="UniProtKB">
        <authorList>
            <consortium name="EnsemblMetazoa"/>
        </authorList>
    </citation>
    <scope>IDENTIFICATION</scope>
</reference>
<evidence type="ECO:0000313" key="3">
    <source>
        <dbReference type="RefSeq" id="XP_016969134.1"/>
    </source>
</evidence>